<feature type="binding site" evidence="11">
    <location>
        <position position="179"/>
    </location>
    <ligand>
        <name>oxalate</name>
        <dbReference type="ChEBI" id="CHEBI:30623"/>
    </ligand>
</feature>
<feature type="disulfide bond" evidence="13">
    <location>
        <begin position="96"/>
        <end position="111"/>
    </location>
</feature>
<evidence type="ECO:0000313" key="17">
    <source>
        <dbReference type="Proteomes" id="UP001386955"/>
    </source>
</evidence>
<keyword evidence="5 11" id="KW-0479">Metal-binding</keyword>
<proteinExistence type="inferred from homology"/>
<comment type="subcellular location">
    <subcellularLocation>
        <location evidence="1 14">Secreted</location>
        <location evidence="1 14">Extracellular space</location>
        <location evidence="1 14">Apoplast</location>
    </subcellularLocation>
</comment>
<gene>
    <name evidence="16" type="ORF">VNO78_06595</name>
</gene>
<feature type="binding site" evidence="11">
    <location>
        <position position="174"/>
    </location>
    <ligand>
        <name>oxalate</name>
        <dbReference type="ChEBI" id="CHEBI:30623"/>
    </ligand>
</feature>
<feature type="binding site" evidence="12">
    <location>
        <position position="179"/>
    </location>
    <ligand>
        <name>Mn(2+)</name>
        <dbReference type="ChEBI" id="CHEBI:29035"/>
    </ligand>
</feature>
<protein>
    <recommendedName>
        <fullName evidence="14">Germin-like protein</fullName>
    </recommendedName>
</protein>
<name>A0AAN9T1S5_PSOTE</name>
<sequence>MGGFHGVLEDAGAVVTDEGGKGHKGVIEDVALLNLRVVKEDGEGDALRNEALFAMRLHGVVVNEGSELMDMTLTFFILAILSFSFTSYASNVNDFCVADLKAPYTPSGYPCLPPNKLTVDNFVFNLQPPNNSNPIIKAGINRAFVNEFPALNGLGISIAHVVIDKDGYFPMHTHNDATELIIMLDGQLVAGFITGTNAYVKTLKAGDLMAIPPGQLHFVANSGPGKVSCYAAFSSSNPNVFSFNSIFNNDVPYDILVKTTFLDVPEVKKLKARFGGRG</sequence>
<keyword evidence="6" id="KW-0732">Signal</keyword>
<dbReference type="GO" id="GO:0048046">
    <property type="term" value="C:apoplast"/>
    <property type="evidence" value="ECO:0007669"/>
    <property type="project" value="UniProtKB-SubCell"/>
</dbReference>
<evidence type="ECO:0000256" key="5">
    <source>
        <dbReference type="ARBA" id="ARBA00022723"/>
    </source>
</evidence>
<evidence type="ECO:0000256" key="8">
    <source>
        <dbReference type="ARBA" id="ARBA00023170"/>
    </source>
</evidence>
<keyword evidence="8" id="KW-0675">Receptor</keyword>
<evidence type="ECO:0000256" key="4">
    <source>
        <dbReference type="ARBA" id="ARBA00022525"/>
    </source>
</evidence>
<keyword evidence="10 11" id="KW-0464">Manganese</keyword>
<dbReference type="Proteomes" id="UP001386955">
    <property type="component" value="Unassembled WGS sequence"/>
</dbReference>
<evidence type="ECO:0000256" key="7">
    <source>
        <dbReference type="ARBA" id="ARBA00023157"/>
    </source>
</evidence>
<keyword evidence="17" id="KW-1185">Reference proteome</keyword>
<evidence type="ECO:0000256" key="10">
    <source>
        <dbReference type="ARBA" id="ARBA00023211"/>
    </source>
</evidence>
<dbReference type="SMART" id="SM00835">
    <property type="entry name" value="Cupin_1"/>
    <property type="match status" value="1"/>
</dbReference>
<feature type="domain" description="Cupin type-1" evidence="15">
    <location>
        <begin position="124"/>
        <end position="268"/>
    </location>
</feature>
<evidence type="ECO:0000256" key="3">
    <source>
        <dbReference type="ARBA" id="ARBA00022523"/>
    </source>
</evidence>
<dbReference type="Gene3D" id="2.60.120.10">
    <property type="entry name" value="Jelly Rolls"/>
    <property type="match status" value="1"/>
</dbReference>
<evidence type="ECO:0000259" key="15">
    <source>
        <dbReference type="SMART" id="SM00835"/>
    </source>
</evidence>
<feature type="binding site" evidence="12">
    <location>
        <position position="174"/>
    </location>
    <ligand>
        <name>Mn(2+)</name>
        <dbReference type="ChEBI" id="CHEBI:29035"/>
    </ligand>
</feature>
<dbReference type="CDD" id="cd02241">
    <property type="entry name" value="cupin_OxOx"/>
    <property type="match status" value="1"/>
</dbReference>
<dbReference type="Pfam" id="PF00190">
    <property type="entry name" value="Cupin_1"/>
    <property type="match status" value="1"/>
</dbReference>
<reference evidence="16 17" key="1">
    <citation type="submission" date="2024-01" db="EMBL/GenBank/DDBJ databases">
        <title>The genomes of 5 underutilized Papilionoideae crops provide insights into root nodulation and disease resistanc.</title>
        <authorList>
            <person name="Jiang F."/>
        </authorList>
    </citation>
    <scope>NUCLEOTIDE SEQUENCE [LARGE SCALE GENOMIC DNA]</scope>
    <source>
        <strain evidence="16">DUOXIRENSHENG_FW03</strain>
        <tissue evidence="16">Leaves</tissue>
    </source>
</reference>
<keyword evidence="3 14" id="KW-0052">Apoplast</keyword>
<dbReference type="InterPro" id="IPR001929">
    <property type="entry name" value="Germin"/>
</dbReference>
<dbReference type="PRINTS" id="PR00325">
    <property type="entry name" value="GERMIN"/>
</dbReference>
<accession>A0AAN9T1S5</accession>
<keyword evidence="7 13" id="KW-1015">Disulfide bond</keyword>
<organism evidence="16 17">
    <name type="scientific">Psophocarpus tetragonolobus</name>
    <name type="common">Winged bean</name>
    <name type="synonym">Dolichos tetragonolobus</name>
    <dbReference type="NCBI Taxonomy" id="3891"/>
    <lineage>
        <taxon>Eukaryota</taxon>
        <taxon>Viridiplantae</taxon>
        <taxon>Streptophyta</taxon>
        <taxon>Embryophyta</taxon>
        <taxon>Tracheophyta</taxon>
        <taxon>Spermatophyta</taxon>
        <taxon>Magnoliopsida</taxon>
        <taxon>eudicotyledons</taxon>
        <taxon>Gunneridae</taxon>
        <taxon>Pentapetalae</taxon>
        <taxon>rosids</taxon>
        <taxon>fabids</taxon>
        <taxon>Fabales</taxon>
        <taxon>Fabaceae</taxon>
        <taxon>Papilionoideae</taxon>
        <taxon>50 kb inversion clade</taxon>
        <taxon>NPAAA clade</taxon>
        <taxon>indigoferoid/millettioid clade</taxon>
        <taxon>Phaseoleae</taxon>
        <taxon>Psophocarpus</taxon>
    </lineage>
</organism>
<evidence type="ECO:0000256" key="6">
    <source>
        <dbReference type="ARBA" id="ARBA00022729"/>
    </source>
</evidence>
<evidence type="ECO:0000256" key="13">
    <source>
        <dbReference type="PIRSR" id="PIRSR601929-3"/>
    </source>
</evidence>
<dbReference type="PANTHER" id="PTHR31238">
    <property type="entry name" value="GERMIN-LIKE PROTEIN SUBFAMILY 3 MEMBER 3"/>
    <property type="match status" value="1"/>
</dbReference>
<comment type="caution">
    <text evidence="16">The sequence shown here is derived from an EMBL/GenBank/DDBJ whole genome shotgun (WGS) entry which is preliminary data.</text>
</comment>
<evidence type="ECO:0000256" key="12">
    <source>
        <dbReference type="PIRSR" id="PIRSR601929-2"/>
    </source>
</evidence>
<evidence type="ECO:0000256" key="1">
    <source>
        <dbReference type="ARBA" id="ARBA00004271"/>
    </source>
</evidence>
<evidence type="ECO:0000313" key="16">
    <source>
        <dbReference type="EMBL" id="KAK7405348.1"/>
    </source>
</evidence>
<dbReference type="FunFam" id="2.60.120.10:FF:000047">
    <property type="entry name" value="Auxin-binding protein ABP19a"/>
    <property type="match status" value="1"/>
</dbReference>
<evidence type="ECO:0000256" key="14">
    <source>
        <dbReference type="RuleBase" id="RU366015"/>
    </source>
</evidence>
<evidence type="ECO:0000256" key="9">
    <source>
        <dbReference type="ARBA" id="ARBA00023180"/>
    </source>
</evidence>
<evidence type="ECO:0000256" key="11">
    <source>
        <dbReference type="PIRSR" id="PIRSR601929-1"/>
    </source>
</evidence>
<dbReference type="InterPro" id="IPR006045">
    <property type="entry name" value="Cupin_1"/>
</dbReference>
<dbReference type="AlphaFoldDB" id="A0AAN9T1S5"/>
<dbReference type="GO" id="GO:0030145">
    <property type="term" value="F:manganese ion binding"/>
    <property type="evidence" value="ECO:0007669"/>
    <property type="project" value="UniProtKB-UniRule"/>
</dbReference>
<feature type="binding site" evidence="12">
    <location>
        <position position="172"/>
    </location>
    <ligand>
        <name>Mn(2+)</name>
        <dbReference type="ChEBI" id="CHEBI:29035"/>
    </ligand>
</feature>
<evidence type="ECO:0000256" key="2">
    <source>
        <dbReference type="ARBA" id="ARBA00007456"/>
    </source>
</evidence>
<comment type="similarity">
    <text evidence="2 14">Belongs to the germin family.</text>
</comment>
<dbReference type="InterPro" id="IPR011051">
    <property type="entry name" value="RmlC_Cupin_sf"/>
</dbReference>
<dbReference type="InterPro" id="IPR014710">
    <property type="entry name" value="RmlC-like_jellyroll"/>
</dbReference>
<keyword evidence="9" id="KW-0325">Glycoprotein</keyword>
<feature type="binding site" evidence="12">
    <location>
        <position position="217"/>
    </location>
    <ligand>
        <name>Mn(2+)</name>
        <dbReference type="ChEBI" id="CHEBI:29035"/>
    </ligand>
</feature>
<dbReference type="SUPFAM" id="SSF51182">
    <property type="entry name" value="RmlC-like cupins"/>
    <property type="match status" value="1"/>
</dbReference>
<keyword evidence="4 14" id="KW-0964">Secreted</keyword>
<dbReference type="EMBL" id="JAYMYS010000002">
    <property type="protein sequence ID" value="KAK7405348.1"/>
    <property type="molecule type" value="Genomic_DNA"/>
</dbReference>